<keyword evidence="1" id="KW-0732">Signal</keyword>
<accession>A0A8H3Z458</accession>
<proteinExistence type="predicted"/>
<evidence type="ECO:0000313" key="3">
    <source>
        <dbReference type="Proteomes" id="UP000490939"/>
    </source>
</evidence>
<feature type="signal peptide" evidence="1">
    <location>
        <begin position="1"/>
        <end position="20"/>
    </location>
</feature>
<sequence>MLIPIIIGLQVLTLSSGALAGVYGPINRPVHPISIGKRQPLPSATWGPDITLGQTASEFTALSTIYNTGPPPAQVKGSIFLWPGLFDQANRNAGDLIQSVIELHDEKSTKETCQDANVDVRCVRPFVVNYKARPMSTTPKYGKPIDPGDKILIQYTKAAGPDGKWSQKITNLSKGNAVLFDYPAGHTTTRWLQIATEYQGGNTGTASEQVYTNTTVTVRDAEPGLGAKFLKHGNVQSTNPHSGDGGRTWVIDRVVIPAKLPGTAFKVA</sequence>
<dbReference type="EMBL" id="WNWR01000289">
    <property type="protein sequence ID" value="KAE9984699.1"/>
    <property type="molecule type" value="Genomic_DNA"/>
</dbReference>
<evidence type="ECO:0000256" key="1">
    <source>
        <dbReference type="SAM" id="SignalP"/>
    </source>
</evidence>
<comment type="caution">
    <text evidence="2">The sequence shown here is derived from an EMBL/GenBank/DDBJ whole genome shotgun (WGS) entry which is preliminary data.</text>
</comment>
<reference evidence="2 3" key="1">
    <citation type="submission" date="2019-07" db="EMBL/GenBank/DDBJ databases">
        <title>Venturia inaequalis Genome Resource.</title>
        <authorList>
            <person name="Lichtner F.J."/>
        </authorList>
    </citation>
    <scope>NUCLEOTIDE SEQUENCE [LARGE SCALE GENOMIC DNA]</scope>
    <source>
        <strain evidence="2 3">DMI_063113</strain>
    </source>
</reference>
<organism evidence="2 3">
    <name type="scientific">Venturia inaequalis</name>
    <name type="common">Apple scab fungus</name>
    <dbReference type="NCBI Taxonomy" id="5025"/>
    <lineage>
        <taxon>Eukaryota</taxon>
        <taxon>Fungi</taxon>
        <taxon>Dikarya</taxon>
        <taxon>Ascomycota</taxon>
        <taxon>Pezizomycotina</taxon>
        <taxon>Dothideomycetes</taxon>
        <taxon>Pleosporomycetidae</taxon>
        <taxon>Venturiales</taxon>
        <taxon>Venturiaceae</taxon>
        <taxon>Venturia</taxon>
    </lineage>
</organism>
<feature type="chain" id="PRO_5034477563" evidence="1">
    <location>
        <begin position="21"/>
        <end position="268"/>
    </location>
</feature>
<evidence type="ECO:0000313" key="2">
    <source>
        <dbReference type="EMBL" id="KAE9984699.1"/>
    </source>
</evidence>
<protein>
    <submittedName>
        <fullName evidence="2">Uncharacterized protein</fullName>
    </submittedName>
</protein>
<keyword evidence="3" id="KW-1185">Reference proteome</keyword>
<name>A0A8H3Z458_VENIN</name>
<dbReference type="Proteomes" id="UP000490939">
    <property type="component" value="Unassembled WGS sequence"/>
</dbReference>
<dbReference type="AlphaFoldDB" id="A0A8H3Z458"/>
<gene>
    <name evidence="2" type="ORF">EG327_004910</name>
</gene>